<dbReference type="InterPro" id="IPR001248">
    <property type="entry name" value="Pur-cyt_permease"/>
</dbReference>
<comment type="subcellular location">
    <subcellularLocation>
        <location evidence="1">Membrane</location>
        <topology evidence="1">Multi-pass membrane protein</topology>
    </subcellularLocation>
</comment>
<evidence type="ECO:0000256" key="1">
    <source>
        <dbReference type="ARBA" id="ARBA00004141"/>
    </source>
</evidence>
<feature type="transmembrane region" description="Helical" evidence="6">
    <location>
        <begin position="168"/>
        <end position="186"/>
    </location>
</feature>
<keyword evidence="5 6" id="KW-0472">Membrane</keyword>
<evidence type="ECO:0000256" key="5">
    <source>
        <dbReference type="ARBA" id="ARBA00023136"/>
    </source>
</evidence>
<evidence type="ECO:0000256" key="3">
    <source>
        <dbReference type="ARBA" id="ARBA00022692"/>
    </source>
</evidence>
<feature type="transmembrane region" description="Helical" evidence="6">
    <location>
        <begin position="250"/>
        <end position="273"/>
    </location>
</feature>
<dbReference type="GO" id="GO:0015209">
    <property type="term" value="F:cytosine transmembrane transporter activity"/>
    <property type="evidence" value="ECO:0007669"/>
    <property type="project" value="InterPro"/>
</dbReference>
<evidence type="ECO:0000313" key="7">
    <source>
        <dbReference type="EMBL" id="SVB72569.1"/>
    </source>
</evidence>
<feature type="transmembrane region" description="Helical" evidence="6">
    <location>
        <begin position="33"/>
        <end position="54"/>
    </location>
</feature>
<feature type="transmembrane region" description="Helical" evidence="6">
    <location>
        <begin position="102"/>
        <end position="122"/>
    </location>
</feature>
<keyword evidence="4 6" id="KW-1133">Transmembrane helix</keyword>
<feature type="transmembrane region" description="Helical" evidence="6">
    <location>
        <begin position="356"/>
        <end position="374"/>
    </location>
</feature>
<feature type="transmembrane region" description="Helical" evidence="6">
    <location>
        <begin position="219"/>
        <end position="238"/>
    </location>
</feature>
<protein>
    <recommendedName>
        <fullName evidence="8">Purine-cytosine permease-like transporter</fullName>
    </recommendedName>
</protein>
<proteinExistence type="inferred from homology"/>
<feature type="transmembrane region" description="Helical" evidence="6">
    <location>
        <begin position="380"/>
        <end position="402"/>
    </location>
</feature>
<feature type="transmembrane region" description="Helical" evidence="6">
    <location>
        <begin position="444"/>
        <end position="464"/>
    </location>
</feature>
<feature type="transmembrane region" description="Helical" evidence="6">
    <location>
        <begin position="142"/>
        <end position="161"/>
    </location>
</feature>
<keyword evidence="3 6" id="KW-0812">Transmembrane</keyword>
<dbReference type="GO" id="GO:0005886">
    <property type="term" value="C:plasma membrane"/>
    <property type="evidence" value="ECO:0007669"/>
    <property type="project" value="TreeGrafter"/>
</dbReference>
<feature type="transmembrane region" description="Helical" evidence="6">
    <location>
        <begin position="60"/>
        <end position="81"/>
    </location>
</feature>
<dbReference type="PANTHER" id="PTHR30569">
    <property type="entry name" value="CYTOSINE TRANSPORTER CODB"/>
    <property type="match status" value="1"/>
</dbReference>
<dbReference type="AlphaFoldDB" id="A0A382GCD5"/>
<dbReference type="InterPro" id="IPR030191">
    <property type="entry name" value="CodB"/>
</dbReference>
<gene>
    <name evidence="7" type="ORF">METZ01_LOCUS225423</name>
</gene>
<reference evidence="7" key="1">
    <citation type="submission" date="2018-05" db="EMBL/GenBank/DDBJ databases">
        <authorList>
            <person name="Lanie J.A."/>
            <person name="Ng W.-L."/>
            <person name="Kazmierczak K.M."/>
            <person name="Andrzejewski T.M."/>
            <person name="Davidsen T.M."/>
            <person name="Wayne K.J."/>
            <person name="Tettelin H."/>
            <person name="Glass J.I."/>
            <person name="Rusch D."/>
            <person name="Podicherti R."/>
            <person name="Tsui H.-C.T."/>
            <person name="Winkler M.E."/>
        </authorList>
    </citation>
    <scope>NUCLEOTIDE SEQUENCE</scope>
</reference>
<evidence type="ECO:0000256" key="2">
    <source>
        <dbReference type="ARBA" id="ARBA00008974"/>
    </source>
</evidence>
<name>A0A382GCD5_9ZZZZ</name>
<feature type="transmembrane region" description="Helical" evidence="6">
    <location>
        <begin position="414"/>
        <end position="438"/>
    </location>
</feature>
<dbReference type="PANTHER" id="PTHR30569:SF0">
    <property type="entry name" value="CYTOSINE PERMEASE"/>
    <property type="match status" value="1"/>
</dbReference>
<dbReference type="EMBL" id="UINC01054629">
    <property type="protein sequence ID" value="SVB72569.1"/>
    <property type="molecule type" value="Genomic_DNA"/>
</dbReference>
<accession>A0A382GCD5</accession>
<evidence type="ECO:0008006" key="8">
    <source>
        <dbReference type="Google" id="ProtNLM"/>
    </source>
</evidence>
<organism evidence="7">
    <name type="scientific">marine metagenome</name>
    <dbReference type="NCBI Taxonomy" id="408172"/>
    <lineage>
        <taxon>unclassified sequences</taxon>
        <taxon>metagenomes</taxon>
        <taxon>ecological metagenomes</taxon>
    </lineage>
</organism>
<dbReference type="Gene3D" id="1.10.4160.10">
    <property type="entry name" value="Hydantoin permease"/>
    <property type="match status" value="1"/>
</dbReference>
<evidence type="ECO:0000256" key="6">
    <source>
        <dbReference type="SAM" id="Phobius"/>
    </source>
</evidence>
<dbReference type="Pfam" id="PF02133">
    <property type="entry name" value="Transp_cyt_pur"/>
    <property type="match status" value="1"/>
</dbReference>
<comment type="similarity">
    <text evidence="2">Belongs to the purine-cytosine permease (2.A.39) family.</text>
</comment>
<feature type="non-terminal residue" evidence="7">
    <location>
        <position position="474"/>
    </location>
</feature>
<evidence type="ECO:0000256" key="4">
    <source>
        <dbReference type="ARBA" id="ARBA00022989"/>
    </source>
</evidence>
<feature type="transmembrane region" description="Helical" evidence="6">
    <location>
        <begin position="306"/>
        <end position="325"/>
    </location>
</feature>
<sequence length="474" mass="50834">MVAPNLITTMEDHALERVPGSERENWLQISWNTAGLVTTLVTLFFGSLACFVAGVKIALAAGVAAFVIGSSLGWAMARIAYETGYSNTLITRKYGLGIRGSALASVIFGVLIVGFLAIENGLLYRGFLFFFGVDDGWAMRLMIYGGMTIAWVLLTAFGFAVVTRFSSVMLIGFLLVLAWMVFVVLGQSGGSLSESLIYDSQLDATALSAMGVISDADKFIFSLNILVGPCCALALNTADFGRYGKSAADVGIAAMLAIFMFAVVIMFIGGILMKSATGIMVEYYVDVAGMPIEQARQQVLQSPDSIAATFMVFGGLVGFALMLLAQAKAQVLNTYSSSLCIANLFDALLGWRPGRVFFVVLANIIALSMLYGHILEFIEAWIQLLGVLLSALAGVIIMDYYVVGPRLERAGQMVVDEVVNWSGVITIIVAVILAHYVLQAFLRIEVIGSLLCVATLYPLLRLVLMRPSPANASG</sequence>